<feature type="transmembrane region" description="Helical" evidence="8">
    <location>
        <begin position="39"/>
        <end position="56"/>
    </location>
</feature>
<dbReference type="InterPro" id="IPR027470">
    <property type="entry name" value="Cation_efflux_CTD"/>
</dbReference>
<gene>
    <name evidence="11" type="ORF">J2851_006190</name>
</gene>
<dbReference type="PANTHER" id="PTHR43840">
    <property type="entry name" value="MITOCHONDRIAL METAL TRANSPORTER 1-RELATED"/>
    <property type="match status" value="1"/>
</dbReference>
<dbReference type="SUPFAM" id="SSF160240">
    <property type="entry name" value="Cation efflux protein cytoplasmic domain-like"/>
    <property type="match status" value="3"/>
</dbReference>
<feature type="transmembrane region" description="Helical" evidence="8">
    <location>
        <begin position="7"/>
        <end position="27"/>
    </location>
</feature>
<dbReference type="NCBIfam" id="TIGR01297">
    <property type="entry name" value="CDF"/>
    <property type="match status" value="1"/>
</dbReference>
<dbReference type="PANTHER" id="PTHR43840:SF15">
    <property type="entry name" value="MITOCHONDRIAL METAL TRANSPORTER 1-RELATED"/>
    <property type="match status" value="1"/>
</dbReference>
<name>A0ABS4SVX6_9PROT</name>
<dbReference type="InterPro" id="IPR027469">
    <property type="entry name" value="Cation_efflux_TMD_sf"/>
</dbReference>
<evidence type="ECO:0000256" key="1">
    <source>
        <dbReference type="ARBA" id="ARBA00004141"/>
    </source>
</evidence>
<keyword evidence="4 8" id="KW-0812">Transmembrane</keyword>
<comment type="similarity">
    <text evidence="2">Belongs to the cation diffusion facilitator (CDF) transporter (TC 2.A.4) family.</text>
</comment>
<dbReference type="Gene3D" id="3.30.70.1350">
    <property type="entry name" value="Cation efflux protein, cytoplasmic domain"/>
    <property type="match status" value="3"/>
</dbReference>
<evidence type="ECO:0000313" key="12">
    <source>
        <dbReference type="Proteomes" id="UP000781958"/>
    </source>
</evidence>
<dbReference type="Pfam" id="PF01545">
    <property type="entry name" value="Cation_efflux"/>
    <property type="match status" value="1"/>
</dbReference>
<reference evidence="11 12" key="1">
    <citation type="submission" date="2021-03" db="EMBL/GenBank/DDBJ databases">
        <title>Genomic Encyclopedia of Type Strains, Phase III (KMG-III): the genomes of soil and plant-associated and newly described type strains.</title>
        <authorList>
            <person name="Whitman W."/>
        </authorList>
    </citation>
    <scope>NUCLEOTIDE SEQUENCE [LARGE SCALE GENOMIC DNA]</scope>
    <source>
        <strain evidence="11 12">IMMIB AFH-6</strain>
    </source>
</reference>
<evidence type="ECO:0000259" key="9">
    <source>
        <dbReference type="Pfam" id="PF01545"/>
    </source>
</evidence>
<evidence type="ECO:0000256" key="8">
    <source>
        <dbReference type="SAM" id="Phobius"/>
    </source>
</evidence>
<protein>
    <submittedName>
        <fullName evidence="11">Cation diffusion facilitator family transporter</fullName>
    </submittedName>
</protein>
<evidence type="ECO:0000256" key="6">
    <source>
        <dbReference type="ARBA" id="ARBA00023136"/>
    </source>
</evidence>
<comment type="subcellular location">
    <subcellularLocation>
        <location evidence="1">Membrane</location>
        <topology evidence="1">Multi-pass membrane protein</topology>
    </subcellularLocation>
</comment>
<comment type="caution">
    <text evidence="11">The sequence shown here is derived from an EMBL/GenBank/DDBJ whole genome shotgun (WGS) entry which is preliminary data.</text>
</comment>
<dbReference type="InterPro" id="IPR002524">
    <property type="entry name" value="Cation_efflux"/>
</dbReference>
<feature type="transmembrane region" description="Helical" evidence="8">
    <location>
        <begin position="177"/>
        <end position="195"/>
    </location>
</feature>
<dbReference type="InterPro" id="IPR058533">
    <property type="entry name" value="Cation_efflux_TM"/>
</dbReference>
<keyword evidence="5 8" id="KW-1133">Transmembrane helix</keyword>
<evidence type="ECO:0000259" key="10">
    <source>
        <dbReference type="Pfam" id="PF16916"/>
    </source>
</evidence>
<dbReference type="EMBL" id="JAGINP010000030">
    <property type="protein sequence ID" value="MBP2296374.1"/>
    <property type="molecule type" value="Genomic_DNA"/>
</dbReference>
<dbReference type="InterPro" id="IPR036837">
    <property type="entry name" value="Cation_efflux_CTD_sf"/>
</dbReference>
<feature type="domain" description="Cation efflux protein cytoplasmic" evidence="10">
    <location>
        <begin position="212"/>
        <end position="278"/>
    </location>
</feature>
<evidence type="ECO:0000256" key="3">
    <source>
        <dbReference type="ARBA" id="ARBA00022448"/>
    </source>
</evidence>
<accession>A0ABS4SVX6</accession>
<proteinExistence type="inferred from homology"/>
<feature type="domain" description="Cation efflux protein cytoplasmic" evidence="10">
    <location>
        <begin position="394"/>
        <end position="457"/>
    </location>
</feature>
<keyword evidence="6 8" id="KW-0472">Membrane</keyword>
<feature type="transmembrane region" description="Helical" evidence="8">
    <location>
        <begin position="77"/>
        <end position="95"/>
    </location>
</feature>
<feature type="region of interest" description="Disordered" evidence="7">
    <location>
        <begin position="455"/>
        <end position="476"/>
    </location>
</feature>
<dbReference type="RefSeq" id="WP_209771449.1">
    <property type="nucleotide sequence ID" value="NZ_JAGINP010000030.1"/>
</dbReference>
<dbReference type="SUPFAM" id="SSF161111">
    <property type="entry name" value="Cation efflux protein transmembrane domain-like"/>
    <property type="match status" value="1"/>
</dbReference>
<dbReference type="InterPro" id="IPR050291">
    <property type="entry name" value="CDF_Transporter"/>
</dbReference>
<keyword evidence="12" id="KW-1185">Reference proteome</keyword>
<feature type="transmembrane region" description="Helical" evidence="8">
    <location>
        <begin position="148"/>
        <end position="171"/>
    </location>
</feature>
<evidence type="ECO:0000256" key="5">
    <source>
        <dbReference type="ARBA" id="ARBA00022989"/>
    </source>
</evidence>
<feature type="domain" description="Cation efflux protein cytoplasmic" evidence="10">
    <location>
        <begin position="302"/>
        <end position="361"/>
    </location>
</feature>
<feature type="transmembrane region" description="Helical" evidence="8">
    <location>
        <begin position="110"/>
        <end position="127"/>
    </location>
</feature>
<dbReference type="Gene3D" id="1.20.1510.10">
    <property type="entry name" value="Cation efflux protein transmembrane domain"/>
    <property type="match status" value="1"/>
</dbReference>
<evidence type="ECO:0000256" key="4">
    <source>
        <dbReference type="ARBA" id="ARBA00022692"/>
    </source>
</evidence>
<evidence type="ECO:0000256" key="2">
    <source>
        <dbReference type="ARBA" id="ARBA00008114"/>
    </source>
</evidence>
<evidence type="ECO:0000313" key="11">
    <source>
        <dbReference type="EMBL" id="MBP2296374.1"/>
    </source>
</evidence>
<dbReference type="Proteomes" id="UP000781958">
    <property type="component" value="Unassembled WGS sequence"/>
</dbReference>
<keyword evidence="3" id="KW-0813">Transport</keyword>
<sequence>MANEKEAVALGSILASGAMTVGKFTVGMATGSLGLLSEALHSLLDLGATVLTWFAVRISDQPADAEHPYGHGKVESVSALAETGLLFLTSAWIIYEAAHRLMADRVEVEATWWAVAVVLVSIAIDYYRARELSRVAKETNSQALEADALHFSSDILSSAVVLVGLGLVWLGYPRGDALAAIGVSIFVCLAGYRLGRRTIDTLIDAAPAGAAERVEGIVRAVPGIAAVQRVRVRPAGSLLFVDLDVAVGRALPLNRVAEIKAAVVEALRAAMPEAEVTVAAHPLALDDETVLERVMVRAADLGVGVHHVTVQRVNGRLSVSFDLEVNGRLPIRQAHALSSRLERALKEELGDDIEVESHIEPQQDNGQEDGVDGVDIAAERTAAMQARMEAWAAESGRLLDVHNVRVRQTPSGLVVNFHSHVPPDLTVSEVHDAVDDLERHIRQQWPEVCRIVGHPEPAHDPVGGGTPVPSPLRGEG</sequence>
<evidence type="ECO:0000256" key="7">
    <source>
        <dbReference type="SAM" id="MobiDB-lite"/>
    </source>
</evidence>
<dbReference type="Pfam" id="PF16916">
    <property type="entry name" value="ZT_dimer"/>
    <property type="match status" value="3"/>
</dbReference>
<organism evidence="11 12">
    <name type="scientific">Azospirillum rugosum</name>
    <dbReference type="NCBI Taxonomy" id="416170"/>
    <lineage>
        <taxon>Bacteria</taxon>
        <taxon>Pseudomonadati</taxon>
        <taxon>Pseudomonadota</taxon>
        <taxon>Alphaproteobacteria</taxon>
        <taxon>Rhodospirillales</taxon>
        <taxon>Azospirillaceae</taxon>
        <taxon>Azospirillum</taxon>
    </lineage>
</organism>
<feature type="domain" description="Cation efflux protein transmembrane" evidence="9">
    <location>
        <begin position="12"/>
        <end position="203"/>
    </location>
</feature>